<feature type="compositionally biased region" description="Polar residues" evidence="1">
    <location>
        <begin position="44"/>
        <end position="68"/>
    </location>
</feature>
<accession>A0A9P8VHL9</accession>
<feature type="compositionally biased region" description="Polar residues" evidence="1">
    <location>
        <begin position="23"/>
        <end position="35"/>
    </location>
</feature>
<gene>
    <name evidence="2" type="ORF">F5X68DRAFT_228607</name>
</gene>
<evidence type="ECO:0000256" key="1">
    <source>
        <dbReference type="SAM" id="MobiDB-lite"/>
    </source>
</evidence>
<feature type="region of interest" description="Disordered" evidence="1">
    <location>
        <begin position="1"/>
        <end position="128"/>
    </location>
</feature>
<reference evidence="2" key="1">
    <citation type="journal article" date="2021" name="Nat. Commun.">
        <title>Genetic determinants of endophytism in the Arabidopsis root mycobiome.</title>
        <authorList>
            <person name="Mesny F."/>
            <person name="Miyauchi S."/>
            <person name="Thiergart T."/>
            <person name="Pickel B."/>
            <person name="Atanasova L."/>
            <person name="Karlsson M."/>
            <person name="Huettel B."/>
            <person name="Barry K.W."/>
            <person name="Haridas S."/>
            <person name="Chen C."/>
            <person name="Bauer D."/>
            <person name="Andreopoulos W."/>
            <person name="Pangilinan J."/>
            <person name="LaButti K."/>
            <person name="Riley R."/>
            <person name="Lipzen A."/>
            <person name="Clum A."/>
            <person name="Drula E."/>
            <person name="Henrissat B."/>
            <person name="Kohler A."/>
            <person name="Grigoriev I.V."/>
            <person name="Martin F.M."/>
            <person name="Hacquard S."/>
        </authorList>
    </citation>
    <scope>NUCLEOTIDE SEQUENCE</scope>
    <source>
        <strain evidence="2">MPI-SDFR-AT-0117</strain>
    </source>
</reference>
<dbReference type="AlphaFoldDB" id="A0A9P8VHL9"/>
<feature type="compositionally biased region" description="Low complexity" evidence="1">
    <location>
        <begin position="108"/>
        <end position="119"/>
    </location>
</feature>
<dbReference type="Proteomes" id="UP000770015">
    <property type="component" value="Unassembled WGS sequence"/>
</dbReference>
<feature type="compositionally biased region" description="Basic and acidic residues" evidence="1">
    <location>
        <begin position="1"/>
        <end position="12"/>
    </location>
</feature>
<dbReference type="OrthoDB" id="10455500at2759"/>
<evidence type="ECO:0000313" key="2">
    <source>
        <dbReference type="EMBL" id="KAH6692229.1"/>
    </source>
</evidence>
<proteinExistence type="predicted"/>
<evidence type="ECO:0000313" key="3">
    <source>
        <dbReference type="Proteomes" id="UP000770015"/>
    </source>
</evidence>
<protein>
    <submittedName>
        <fullName evidence="2">Uncharacterized protein</fullName>
    </submittedName>
</protein>
<feature type="compositionally biased region" description="Low complexity" evidence="1">
    <location>
        <begin position="69"/>
        <end position="81"/>
    </location>
</feature>
<dbReference type="EMBL" id="JAGSXJ010000004">
    <property type="protein sequence ID" value="KAH6692229.1"/>
    <property type="molecule type" value="Genomic_DNA"/>
</dbReference>
<name>A0A9P8VHL9_9PEZI</name>
<comment type="caution">
    <text evidence="2">The sequence shown here is derived from an EMBL/GenBank/DDBJ whole genome shotgun (WGS) entry which is preliminary data.</text>
</comment>
<organism evidence="2 3">
    <name type="scientific">Plectosphaerella plurivora</name>
    <dbReference type="NCBI Taxonomy" id="936078"/>
    <lineage>
        <taxon>Eukaryota</taxon>
        <taxon>Fungi</taxon>
        <taxon>Dikarya</taxon>
        <taxon>Ascomycota</taxon>
        <taxon>Pezizomycotina</taxon>
        <taxon>Sordariomycetes</taxon>
        <taxon>Hypocreomycetidae</taxon>
        <taxon>Glomerellales</taxon>
        <taxon>Plectosphaerellaceae</taxon>
        <taxon>Plectosphaerella</taxon>
    </lineage>
</organism>
<sequence>MSSSDPNKDWKRFAPPAPEPMVFSSSVESRSTTPTGPAPRSHLRQPSQPAAQPLTSSSSGPQRQNLNGQRPAAQRPAAQRPTAGVPFVRPEPDSPLDVSKLTRPNDASPDSRPGPSSRSNSERRLASRSYDRNVSILDLRASIETNGNVVIALNQSHAKLVNDLNRILAELEIRLDQRTLPIAQAMVRLERLRHDMATNQYDSEMDLAQTILQEYFIVVNRLENLAQSLRSCSNKPACCACHFAAPVQGGEDFTLLDHLTGREIQEFVDMHSAKHTTESGTMRAIYQNLGSFFKDILGRFEPGKPRCDSRKGFLSAWRRMTQQQSYLDDLDRELCSIRDAAMAKRARGEHDHQKKSHRVSLSGLFKGRDKSDRGSFGSR</sequence>
<feature type="region of interest" description="Disordered" evidence="1">
    <location>
        <begin position="345"/>
        <end position="379"/>
    </location>
</feature>
<keyword evidence="3" id="KW-1185">Reference proteome</keyword>